<feature type="region of interest" description="Disordered" evidence="1">
    <location>
        <begin position="43"/>
        <end position="70"/>
    </location>
</feature>
<dbReference type="EMBL" id="SWKV01000009">
    <property type="protein sequence ID" value="KAF3044413.1"/>
    <property type="molecule type" value="Genomic_DNA"/>
</dbReference>
<comment type="caution">
    <text evidence="2">The sequence shown here is derived from an EMBL/GenBank/DDBJ whole genome shotgun (WGS) entry which is preliminary data.</text>
</comment>
<reference evidence="2" key="1">
    <citation type="submission" date="2019-04" db="EMBL/GenBank/DDBJ databases">
        <title>Sequencing of skin fungus with MAO and IRED activity.</title>
        <authorList>
            <person name="Marsaioli A.J."/>
            <person name="Bonatto J.M.C."/>
            <person name="Reis Junior O."/>
        </authorList>
    </citation>
    <scope>NUCLEOTIDE SEQUENCE</scope>
    <source>
        <strain evidence="2">28M1</strain>
    </source>
</reference>
<gene>
    <name evidence="2" type="ORF">E8E12_010417</name>
</gene>
<evidence type="ECO:0000256" key="1">
    <source>
        <dbReference type="SAM" id="MobiDB-lite"/>
    </source>
</evidence>
<name>A0A9P4WXA9_9PLEO</name>
<keyword evidence="3" id="KW-1185">Reference proteome</keyword>
<dbReference type="Proteomes" id="UP000758155">
    <property type="component" value="Unassembled WGS sequence"/>
</dbReference>
<dbReference type="AlphaFoldDB" id="A0A9P4WXA9"/>
<evidence type="ECO:0000313" key="3">
    <source>
        <dbReference type="Proteomes" id="UP000758155"/>
    </source>
</evidence>
<proteinExistence type="predicted"/>
<evidence type="ECO:0000313" key="2">
    <source>
        <dbReference type="EMBL" id="KAF3044413.1"/>
    </source>
</evidence>
<organism evidence="2 3">
    <name type="scientific">Didymella heteroderae</name>
    <dbReference type="NCBI Taxonomy" id="1769908"/>
    <lineage>
        <taxon>Eukaryota</taxon>
        <taxon>Fungi</taxon>
        <taxon>Dikarya</taxon>
        <taxon>Ascomycota</taxon>
        <taxon>Pezizomycotina</taxon>
        <taxon>Dothideomycetes</taxon>
        <taxon>Pleosporomycetidae</taxon>
        <taxon>Pleosporales</taxon>
        <taxon>Pleosporineae</taxon>
        <taxon>Didymellaceae</taxon>
        <taxon>Didymella</taxon>
    </lineage>
</organism>
<accession>A0A9P4WXA9</accession>
<protein>
    <submittedName>
        <fullName evidence="2">Uncharacterized protein</fullName>
    </submittedName>
</protein>
<sequence>MYVPENSKRYNTRKRGLVKLPRNLTRLWVGGDGGMSVLKVAAEEDPENEKTSLSDDVQAIRGVPPNGSQADVEYQAKTEIDPYAAVRGKHGIGNGVVRDESPAAIRSHIFF</sequence>